<dbReference type="PANTHER" id="PTHR13481:SF0">
    <property type="entry name" value="SREBP REGULATING GENE PROTEIN"/>
    <property type="match status" value="1"/>
</dbReference>
<keyword evidence="2" id="KW-0812">Transmembrane</keyword>
<name>A0A7D9HX22_PARCT</name>
<evidence type="ECO:0000313" key="10">
    <source>
        <dbReference type="Proteomes" id="UP001152795"/>
    </source>
</evidence>
<keyword evidence="5" id="KW-0472">Membrane</keyword>
<evidence type="ECO:0000256" key="3">
    <source>
        <dbReference type="ARBA" id="ARBA00022989"/>
    </source>
</evidence>
<dbReference type="PANTHER" id="PTHR13481">
    <property type="entry name" value="SREBP REGULATING GENE PROTEIN"/>
    <property type="match status" value="1"/>
</dbReference>
<evidence type="ECO:0000256" key="2">
    <source>
        <dbReference type="ARBA" id="ARBA00022692"/>
    </source>
</evidence>
<evidence type="ECO:0000256" key="5">
    <source>
        <dbReference type="ARBA" id="ARBA00023136"/>
    </source>
</evidence>
<gene>
    <name evidence="9" type="ORF">PACLA_8A043026</name>
</gene>
<evidence type="ECO:0000256" key="4">
    <source>
        <dbReference type="ARBA" id="ARBA00023034"/>
    </source>
</evidence>
<proteinExistence type="inferred from homology"/>
<dbReference type="Pfam" id="PF10218">
    <property type="entry name" value="SPRING1"/>
    <property type="match status" value="1"/>
</dbReference>
<keyword evidence="10" id="KW-1185">Reference proteome</keyword>
<keyword evidence="3" id="KW-1133">Transmembrane helix</keyword>
<dbReference type="OrthoDB" id="70142at2759"/>
<dbReference type="InterPro" id="IPR019352">
    <property type="entry name" value="SPRING1"/>
</dbReference>
<evidence type="ECO:0000256" key="7">
    <source>
        <dbReference type="ARBA" id="ARBA00023461"/>
    </source>
</evidence>
<accession>A0A7D9HX22</accession>
<dbReference type="GO" id="GO:2000640">
    <property type="term" value="P:positive regulation of SREBP signaling pathway"/>
    <property type="evidence" value="ECO:0007669"/>
    <property type="project" value="InterPro"/>
</dbReference>
<comment type="caution">
    <text evidence="9">The sequence shown here is derived from an EMBL/GenBank/DDBJ whole genome shotgun (WGS) entry which is preliminary data.</text>
</comment>
<organism evidence="9 10">
    <name type="scientific">Paramuricea clavata</name>
    <name type="common">Red gorgonian</name>
    <name type="synonym">Violescent sea-whip</name>
    <dbReference type="NCBI Taxonomy" id="317549"/>
    <lineage>
        <taxon>Eukaryota</taxon>
        <taxon>Metazoa</taxon>
        <taxon>Cnidaria</taxon>
        <taxon>Anthozoa</taxon>
        <taxon>Octocorallia</taxon>
        <taxon>Malacalcyonacea</taxon>
        <taxon>Plexauridae</taxon>
        <taxon>Paramuricea</taxon>
    </lineage>
</organism>
<evidence type="ECO:0000256" key="1">
    <source>
        <dbReference type="ARBA" id="ARBA00004194"/>
    </source>
</evidence>
<evidence type="ECO:0000313" key="9">
    <source>
        <dbReference type="EMBL" id="CAB3992000.1"/>
    </source>
</evidence>
<protein>
    <recommendedName>
        <fullName evidence="8">SREBP regulating gene protein</fullName>
    </recommendedName>
</protein>
<evidence type="ECO:0000256" key="8">
    <source>
        <dbReference type="ARBA" id="ARBA00023485"/>
    </source>
</evidence>
<comment type="subcellular location">
    <subcellularLocation>
        <location evidence="1">Golgi apparatus membrane</location>
        <topology evidence="1">Single-pass membrane protein</topology>
    </subcellularLocation>
</comment>
<dbReference type="GO" id="GO:0000139">
    <property type="term" value="C:Golgi membrane"/>
    <property type="evidence" value="ECO:0007669"/>
    <property type="project" value="UniProtKB-SubCell"/>
</dbReference>
<comment type="similarity">
    <text evidence="7">Belongs to the SPRING family.</text>
</comment>
<dbReference type="AlphaFoldDB" id="A0A7D9HX22"/>
<keyword evidence="4" id="KW-0333">Golgi apparatus</keyword>
<dbReference type="EMBL" id="CACRXK020001960">
    <property type="protein sequence ID" value="CAB3992000.1"/>
    <property type="molecule type" value="Genomic_DNA"/>
</dbReference>
<dbReference type="Proteomes" id="UP001152795">
    <property type="component" value="Unassembled WGS sequence"/>
</dbReference>
<keyword evidence="6" id="KW-0325">Glycoprotein</keyword>
<evidence type="ECO:0000256" key="6">
    <source>
        <dbReference type="ARBA" id="ARBA00023180"/>
    </source>
</evidence>
<sequence>MRLYYRWFLALLFVVCLIIFWRNYISNFETEESIENENQVAPTFKWIDQKALKRCRNSMQGSRIIADDRGYICEWSDRLSNGCCFPKGVTSKQYVCKSCLANQCCNVYEHCVSCCQHPDKQTLLRSILANNSRKILKMVGDQFEFCLAKCRTSSESVIHENHYRNSKHKHCFGTKKPETEPS</sequence>
<reference evidence="9" key="1">
    <citation type="submission" date="2020-04" db="EMBL/GenBank/DDBJ databases">
        <authorList>
            <person name="Alioto T."/>
            <person name="Alioto T."/>
            <person name="Gomez Garrido J."/>
        </authorList>
    </citation>
    <scope>NUCLEOTIDE SEQUENCE</scope>
    <source>
        <strain evidence="9">A484AB</strain>
    </source>
</reference>